<organism evidence="1 2">
    <name type="scientific">Azospirillum oleiclasticum</name>
    <dbReference type="NCBI Taxonomy" id="2735135"/>
    <lineage>
        <taxon>Bacteria</taxon>
        <taxon>Pseudomonadati</taxon>
        <taxon>Pseudomonadota</taxon>
        <taxon>Alphaproteobacteria</taxon>
        <taxon>Rhodospirillales</taxon>
        <taxon>Azospirillaceae</taxon>
        <taxon>Azospirillum</taxon>
    </lineage>
</organism>
<proteinExistence type="predicted"/>
<dbReference type="RefSeq" id="WP_180281418.1">
    <property type="nucleotide sequence ID" value="NZ_JABFDB010000004.1"/>
</dbReference>
<dbReference type="PANTHER" id="PTHR30024">
    <property type="entry name" value="ALIPHATIC SULFONATES-BINDING PROTEIN-RELATED"/>
    <property type="match status" value="1"/>
</dbReference>
<dbReference type="Proteomes" id="UP000584642">
    <property type="component" value="Unassembled WGS sequence"/>
</dbReference>
<dbReference type="EMBL" id="JABFDB010000004">
    <property type="protein sequence ID" value="NYZ19644.1"/>
    <property type="molecule type" value="Genomic_DNA"/>
</dbReference>
<evidence type="ECO:0000313" key="2">
    <source>
        <dbReference type="Proteomes" id="UP000584642"/>
    </source>
</evidence>
<comment type="caution">
    <text evidence="1">The sequence shown here is derived from an EMBL/GenBank/DDBJ whole genome shotgun (WGS) entry which is preliminary data.</text>
</comment>
<accession>A0ABX2T617</accession>
<dbReference type="Pfam" id="PF13379">
    <property type="entry name" value="NMT1_2"/>
    <property type="match status" value="1"/>
</dbReference>
<dbReference type="PANTHER" id="PTHR30024:SF2">
    <property type="entry name" value="ABC TRANSPORTER SUBSTRATE-BINDING PROTEIN"/>
    <property type="match status" value="1"/>
</dbReference>
<reference evidence="1 2" key="1">
    <citation type="submission" date="2020-05" db="EMBL/GenBank/DDBJ databases">
        <title>Azospirillum oleiclasticum sp. nov, a nitrogen-fixing and heavy crude oil-emulsifying bacterium isolated from the crude oil of Yumen Oilfield.</title>
        <authorList>
            <person name="Wu D."/>
            <person name="Cai M."/>
            <person name="Zhang X."/>
        </authorList>
    </citation>
    <scope>NUCLEOTIDE SEQUENCE [LARGE SCALE GENOMIC DNA]</scope>
    <source>
        <strain evidence="1 2">ROY-1-1-2</strain>
    </source>
</reference>
<dbReference type="Gene3D" id="3.40.190.10">
    <property type="entry name" value="Periplasmic binding protein-like II"/>
    <property type="match status" value="2"/>
</dbReference>
<evidence type="ECO:0000313" key="1">
    <source>
        <dbReference type="EMBL" id="NYZ19644.1"/>
    </source>
</evidence>
<name>A0ABX2T617_9PROT</name>
<keyword evidence="2" id="KW-1185">Reference proteome</keyword>
<protein>
    <submittedName>
        <fullName evidence="1">ABC transporter substrate-binding protein</fullName>
    </submittedName>
</protein>
<sequence length="339" mass="36549">MRAVTKTLRHVAIGLTGAAVLVVGMVAPAAAEGRIRIAEQFGIGYLPLHVIRYQKLIEKHGKAQGVDIQVEWAQLSGGAAMNDALLSDSIDVGAGGVGPLLTIWDRTKGNANVMGIATLNAMPLFLTTTNPNVKTVKDFTEKDKIALPAVKVSVQARTLQMAAEQAFGEGKFDALDRFTVSLPHPDGTTALLSGSSITGHFSAPPFQYQQLQDPKVRKVLSSYDVLGGASTFNSVWSKKAFRDSNPKTFAAFVGALREAMDVINKDHKQAATIYLATNKADMDIATIVKMLADPDIQFTVAPKNTSKYAEFMHKVGALKNKPASWKDYFFEDVHGEQGS</sequence>
<gene>
    <name evidence="1" type="ORF">HND93_07965</name>
</gene>
<dbReference type="SUPFAM" id="SSF53850">
    <property type="entry name" value="Periplasmic binding protein-like II"/>
    <property type="match status" value="1"/>
</dbReference>